<evidence type="ECO:0000256" key="1">
    <source>
        <dbReference type="SAM" id="MobiDB-lite"/>
    </source>
</evidence>
<evidence type="ECO:0000313" key="3">
    <source>
        <dbReference type="Proteomes" id="UP001152519"/>
    </source>
</evidence>
<proteinExistence type="predicted"/>
<gene>
    <name evidence="2" type="ORF">SCOCK_370013</name>
</gene>
<sequence>MTTDSAPVPSTRNRAATQATDDTPVLRQQVLVLYLGSSALDSHVVGWSLYDGTGRTSPTTGDSDEPPYPTGVAALRDGWRLIQAAQLIPPYPGHEYDVSFLKHEFFFEKIVDARAGRGGGLAERAPAPQP</sequence>
<reference evidence="2" key="1">
    <citation type="submission" date="2021-05" db="EMBL/GenBank/DDBJ databases">
        <authorList>
            <person name="Arsene-Ploetze F."/>
        </authorList>
    </citation>
    <scope>NUCLEOTIDE SEQUENCE</scope>
    <source>
        <strain evidence="2">DSM 42138</strain>
    </source>
</reference>
<feature type="region of interest" description="Disordered" evidence="1">
    <location>
        <begin position="1"/>
        <end position="21"/>
    </location>
</feature>
<comment type="caution">
    <text evidence="2">The sequence shown here is derived from an EMBL/GenBank/DDBJ whole genome shotgun (WGS) entry which is preliminary data.</text>
</comment>
<dbReference type="Proteomes" id="UP001152519">
    <property type="component" value="Unassembled WGS sequence"/>
</dbReference>
<dbReference type="EMBL" id="CAJSLV010000067">
    <property type="protein sequence ID" value="CAG6395862.1"/>
    <property type="molecule type" value="Genomic_DNA"/>
</dbReference>
<evidence type="ECO:0000313" key="2">
    <source>
        <dbReference type="EMBL" id="CAG6395862.1"/>
    </source>
</evidence>
<keyword evidence="3" id="KW-1185">Reference proteome</keyword>
<dbReference type="RefSeq" id="WP_422665269.1">
    <property type="nucleotide sequence ID" value="NZ_CAJSLV010000067.1"/>
</dbReference>
<organism evidence="2 3">
    <name type="scientific">Actinacidiphila cocklensis</name>
    <dbReference type="NCBI Taxonomy" id="887465"/>
    <lineage>
        <taxon>Bacteria</taxon>
        <taxon>Bacillati</taxon>
        <taxon>Actinomycetota</taxon>
        <taxon>Actinomycetes</taxon>
        <taxon>Kitasatosporales</taxon>
        <taxon>Streptomycetaceae</taxon>
        <taxon>Actinacidiphila</taxon>
    </lineage>
</organism>
<accession>A0A9W4DUQ1</accession>
<protein>
    <submittedName>
        <fullName evidence="2">Uncharacterized protein</fullName>
    </submittedName>
</protein>
<name>A0A9W4DUQ1_9ACTN</name>
<dbReference type="AlphaFoldDB" id="A0A9W4DUQ1"/>